<evidence type="ECO:0000313" key="3">
    <source>
        <dbReference type="EMBL" id="CAF3044306.1"/>
    </source>
</evidence>
<dbReference type="EMBL" id="HG994588">
    <property type="protein sequence ID" value="CAF3044306.1"/>
    <property type="molecule type" value="Genomic_DNA"/>
</dbReference>
<keyword evidence="4" id="KW-1185">Reference proteome</keyword>
<accession>A0A7R8D6I6</accession>
<evidence type="ECO:0000313" key="4">
    <source>
        <dbReference type="Proteomes" id="UP000675881"/>
    </source>
</evidence>
<protein>
    <submittedName>
        <fullName evidence="3">(salmon louse) hypothetical protein</fullName>
    </submittedName>
</protein>
<dbReference type="Proteomes" id="UP000675881">
    <property type="component" value="Chromosome 9"/>
</dbReference>
<feature type="compositionally biased region" description="Basic and acidic residues" evidence="1">
    <location>
        <begin position="109"/>
        <end position="119"/>
    </location>
</feature>
<proteinExistence type="predicted"/>
<dbReference type="AlphaFoldDB" id="A0A7R8D6I6"/>
<dbReference type="OrthoDB" id="6372479at2759"/>
<feature type="region of interest" description="Disordered" evidence="1">
    <location>
        <begin position="109"/>
        <end position="141"/>
    </location>
</feature>
<organism evidence="3 4">
    <name type="scientific">Lepeophtheirus salmonis</name>
    <name type="common">Salmon louse</name>
    <name type="synonym">Caligus salmonis</name>
    <dbReference type="NCBI Taxonomy" id="72036"/>
    <lineage>
        <taxon>Eukaryota</taxon>
        <taxon>Metazoa</taxon>
        <taxon>Ecdysozoa</taxon>
        <taxon>Arthropoda</taxon>
        <taxon>Crustacea</taxon>
        <taxon>Multicrustacea</taxon>
        <taxon>Hexanauplia</taxon>
        <taxon>Copepoda</taxon>
        <taxon>Siphonostomatoida</taxon>
        <taxon>Caligidae</taxon>
        <taxon>Lepeophtheirus</taxon>
    </lineage>
</organism>
<keyword evidence="2" id="KW-0732">Signal</keyword>
<evidence type="ECO:0000256" key="2">
    <source>
        <dbReference type="SAM" id="SignalP"/>
    </source>
</evidence>
<evidence type="ECO:0000256" key="1">
    <source>
        <dbReference type="SAM" id="MobiDB-lite"/>
    </source>
</evidence>
<sequence length="141" mass="16131">MKLVFVTTLIVAATFANAFPQGVLPIPRPGEGGYDKDNYFQYINVPKEKVFEWGYRRGDDPNHFREEYLSQNHHSFKSQGKGVVKWGDKYGGYGEHFYDYNHGPKYGDDHSSGYHETSYKDVPTYSPPQPVYKPSSYSATS</sequence>
<reference evidence="3" key="1">
    <citation type="submission" date="2021-02" db="EMBL/GenBank/DDBJ databases">
        <authorList>
            <person name="Bekaert M."/>
        </authorList>
    </citation>
    <scope>NUCLEOTIDE SEQUENCE</scope>
    <source>
        <strain evidence="3">IoA-00</strain>
    </source>
</reference>
<feature type="chain" id="PRO_5043411517" evidence="2">
    <location>
        <begin position="19"/>
        <end position="141"/>
    </location>
</feature>
<feature type="signal peptide" evidence="2">
    <location>
        <begin position="1"/>
        <end position="18"/>
    </location>
</feature>
<name>A0A7R8D6I6_LEPSM</name>
<gene>
    <name evidence="3" type="ORF">LSAA_14838</name>
</gene>